<accession>A0A1H8J4X2</accession>
<dbReference type="GO" id="GO:0046872">
    <property type="term" value="F:metal ion binding"/>
    <property type="evidence" value="ECO:0007669"/>
    <property type="project" value="UniProtKB-KW"/>
</dbReference>
<protein>
    <recommendedName>
        <fullName evidence="7">Hydroxyacylglutathione hydrolase</fullName>
        <ecNumber evidence="7">3.1.2.6</ecNumber>
    </recommendedName>
    <alternativeName>
        <fullName evidence="7">Glyoxalase II</fullName>
        <shortName evidence="7">Glx II</shortName>
    </alternativeName>
</protein>
<comment type="similarity">
    <text evidence="3 7">Belongs to the metallo-beta-lactamase superfamily. Glyoxalase II family.</text>
</comment>
<evidence type="ECO:0000256" key="2">
    <source>
        <dbReference type="ARBA" id="ARBA00004963"/>
    </source>
</evidence>
<evidence type="ECO:0000256" key="7">
    <source>
        <dbReference type="HAMAP-Rule" id="MF_01374"/>
    </source>
</evidence>
<keyword evidence="10" id="KW-1185">Reference proteome</keyword>
<name>A0A1H8J4X2_9RHOB</name>
<sequence length="255" mass="27557">MPLELVTVPCLKDNYAFLIHDPQSRSTAVVDVPEAGPIKAALKARGWRLTHVLLTHHHWDHIDGVAALIDGTEARVIGAAADAHRLPPLDRSVAEGDTVQIGGATGHVIDVPGHTVGHIAYHFPESRLVFTGDSLMAMGCGRLFEGTPDQMWQSLSKLAALPPETQVCCGHEYTMSNARFAQSLEDMTPALIFRLDAIARAREADMPTVPSLLSEELATNPFLRATDPALKAALGMVDATDAAIFAELRARKDKF</sequence>
<dbReference type="RefSeq" id="WP_091302127.1">
    <property type="nucleotide sequence ID" value="NZ_FOCE01000007.1"/>
</dbReference>
<evidence type="ECO:0000313" key="9">
    <source>
        <dbReference type="EMBL" id="SEN75802.1"/>
    </source>
</evidence>
<evidence type="ECO:0000256" key="3">
    <source>
        <dbReference type="ARBA" id="ARBA00006759"/>
    </source>
</evidence>
<comment type="function">
    <text evidence="7">Thiolesterase that catalyzes the hydrolysis of S-D-lactoyl-glutathione to form glutathione and D-lactic acid.</text>
</comment>
<dbReference type="InterPro" id="IPR001279">
    <property type="entry name" value="Metallo-B-lactamas"/>
</dbReference>
<dbReference type="HAMAP" id="MF_01374">
    <property type="entry name" value="Glyoxalase_2"/>
    <property type="match status" value="1"/>
</dbReference>
<comment type="catalytic activity">
    <reaction evidence="1 7">
        <text>an S-(2-hydroxyacyl)glutathione + H2O = a 2-hydroxy carboxylate + glutathione + H(+)</text>
        <dbReference type="Rhea" id="RHEA:21864"/>
        <dbReference type="ChEBI" id="CHEBI:15377"/>
        <dbReference type="ChEBI" id="CHEBI:15378"/>
        <dbReference type="ChEBI" id="CHEBI:57925"/>
        <dbReference type="ChEBI" id="CHEBI:58896"/>
        <dbReference type="ChEBI" id="CHEBI:71261"/>
        <dbReference type="EC" id="3.1.2.6"/>
    </reaction>
</comment>
<dbReference type="UniPathway" id="UPA00619">
    <property type="reaction ID" value="UER00676"/>
</dbReference>
<gene>
    <name evidence="7" type="primary">gloB</name>
    <name evidence="9" type="ORF">SAMN04488103_107146</name>
</gene>
<dbReference type="SUPFAM" id="SSF56281">
    <property type="entry name" value="Metallo-hydrolase/oxidoreductase"/>
    <property type="match status" value="1"/>
</dbReference>
<dbReference type="NCBIfam" id="TIGR03413">
    <property type="entry name" value="GSH_gloB"/>
    <property type="match status" value="1"/>
</dbReference>
<evidence type="ECO:0000256" key="6">
    <source>
        <dbReference type="ARBA" id="ARBA00022833"/>
    </source>
</evidence>
<feature type="domain" description="Metallo-beta-lactamase" evidence="8">
    <location>
        <begin position="13"/>
        <end position="171"/>
    </location>
</feature>
<dbReference type="InterPro" id="IPR036866">
    <property type="entry name" value="RibonucZ/Hydroxyglut_hydro"/>
</dbReference>
<dbReference type="CDD" id="cd07723">
    <property type="entry name" value="hydroxyacylglutathione_hydrolase_MBL-fold"/>
    <property type="match status" value="1"/>
</dbReference>
<evidence type="ECO:0000313" key="10">
    <source>
        <dbReference type="Proteomes" id="UP000198761"/>
    </source>
</evidence>
<dbReference type="PANTHER" id="PTHR43705">
    <property type="entry name" value="HYDROXYACYLGLUTATHIONE HYDROLASE"/>
    <property type="match status" value="1"/>
</dbReference>
<dbReference type="EC" id="3.1.2.6" evidence="7"/>
<feature type="binding site" evidence="7">
    <location>
        <position position="58"/>
    </location>
    <ligand>
        <name>Zn(2+)</name>
        <dbReference type="ChEBI" id="CHEBI:29105"/>
        <label>1</label>
    </ligand>
</feature>
<dbReference type="STRING" id="933059.SAMN04488103_107146"/>
<feature type="binding site" evidence="7">
    <location>
        <position position="60"/>
    </location>
    <ligand>
        <name>Zn(2+)</name>
        <dbReference type="ChEBI" id="CHEBI:29105"/>
        <label>2</label>
    </ligand>
</feature>
<reference evidence="9 10" key="1">
    <citation type="submission" date="2016-10" db="EMBL/GenBank/DDBJ databases">
        <authorList>
            <person name="de Groot N.N."/>
        </authorList>
    </citation>
    <scope>NUCLEOTIDE SEQUENCE [LARGE SCALE GENOMIC DNA]</scope>
    <source>
        <strain evidence="9 10">DSM 3857</strain>
    </source>
</reference>
<dbReference type="InterPro" id="IPR035680">
    <property type="entry name" value="Clx_II_MBL"/>
</dbReference>
<dbReference type="GO" id="GO:0004416">
    <property type="term" value="F:hydroxyacylglutathione hydrolase activity"/>
    <property type="evidence" value="ECO:0007669"/>
    <property type="project" value="UniProtKB-UniRule"/>
</dbReference>
<feature type="binding site" evidence="7">
    <location>
        <position position="133"/>
    </location>
    <ligand>
        <name>Zn(2+)</name>
        <dbReference type="ChEBI" id="CHEBI:29105"/>
        <label>2</label>
    </ligand>
</feature>
<dbReference type="AlphaFoldDB" id="A0A1H8J4X2"/>
<dbReference type="Pfam" id="PF00753">
    <property type="entry name" value="Lactamase_B"/>
    <property type="match status" value="1"/>
</dbReference>
<dbReference type="InterPro" id="IPR032282">
    <property type="entry name" value="HAGH_C"/>
</dbReference>
<dbReference type="PIRSF" id="PIRSF005457">
    <property type="entry name" value="Glx"/>
    <property type="match status" value="1"/>
</dbReference>
<dbReference type="Pfam" id="PF16123">
    <property type="entry name" value="HAGH_C"/>
    <property type="match status" value="1"/>
</dbReference>
<evidence type="ECO:0000256" key="5">
    <source>
        <dbReference type="ARBA" id="ARBA00022801"/>
    </source>
</evidence>
<dbReference type="GO" id="GO:0019243">
    <property type="term" value="P:methylglyoxal catabolic process to D-lactate via S-lactoyl-glutathione"/>
    <property type="evidence" value="ECO:0007669"/>
    <property type="project" value="UniProtKB-UniRule"/>
</dbReference>
<feature type="binding site" evidence="7">
    <location>
        <position position="61"/>
    </location>
    <ligand>
        <name>Zn(2+)</name>
        <dbReference type="ChEBI" id="CHEBI:29105"/>
        <label>2</label>
    </ligand>
</feature>
<feature type="binding site" evidence="7">
    <location>
        <position position="56"/>
    </location>
    <ligand>
        <name>Zn(2+)</name>
        <dbReference type="ChEBI" id="CHEBI:29105"/>
        <label>1</label>
    </ligand>
</feature>
<keyword evidence="5 7" id="KW-0378">Hydrolase</keyword>
<dbReference type="InterPro" id="IPR050110">
    <property type="entry name" value="Glyoxalase_II_hydrolase"/>
</dbReference>
<dbReference type="EMBL" id="FOCE01000007">
    <property type="protein sequence ID" value="SEN75802.1"/>
    <property type="molecule type" value="Genomic_DNA"/>
</dbReference>
<organism evidence="9 10">
    <name type="scientific">Gemmobacter aquatilis</name>
    <dbReference type="NCBI Taxonomy" id="933059"/>
    <lineage>
        <taxon>Bacteria</taxon>
        <taxon>Pseudomonadati</taxon>
        <taxon>Pseudomonadota</taxon>
        <taxon>Alphaproteobacteria</taxon>
        <taxon>Rhodobacterales</taxon>
        <taxon>Paracoccaceae</taxon>
        <taxon>Gemmobacter</taxon>
    </lineage>
</organism>
<dbReference type="Proteomes" id="UP000198761">
    <property type="component" value="Unassembled WGS sequence"/>
</dbReference>
<keyword evidence="6 7" id="KW-0862">Zinc</keyword>
<feature type="binding site" evidence="7">
    <location>
        <position position="171"/>
    </location>
    <ligand>
        <name>Zn(2+)</name>
        <dbReference type="ChEBI" id="CHEBI:29105"/>
        <label>2</label>
    </ligand>
</feature>
<proteinExistence type="inferred from homology"/>
<dbReference type="InterPro" id="IPR017782">
    <property type="entry name" value="Hydroxyacylglutathione_Hdrlase"/>
</dbReference>
<evidence type="ECO:0000259" key="8">
    <source>
        <dbReference type="SMART" id="SM00849"/>
    </source>
</evidence>
<comment type="cofactor">
    <cofactor evidence="7">
        <name>Zn(2+)</name>
        <dbReference type="ChEBI" id="CHEBI:29105"/>
    </cofactor>
    <text evidence="7">Binds 2 Zn(2+) ions per subunit.</text>
</comment>
<evidence type="ECO:0000256" key="4">
    <source>
        <dbReference type="ARBA" id="ARBA00022723"/>
    </source>
</evidence>
<dbReference type="OrthoDB" id="9802248at2"/>
<feature type="binding site" evidence="7">
    <location>
        <position position="114"/>
    </location>
    <ligand>
        <name>Zn(2+)</name>
        <dbReference type="ChEBI" id="CHEBI:29105"/>
        <label>1</label>
    </ligand>
</feature>
<evidence type="ECO:0000256" key="1">
    <source>
        <dbReference type="ARBA" id="ARBA00001623"/>
    </source>
</evidence>
<dbReference type="SMART" id="SM00849">
    <property type="entry name" value="Lactamase_B"/>
    <property type="match status" value="1"/>
</dbReference>
<dbReference type="Gene3D" id="3.60.15.10">
    <property type="entry name" value="Ribonuclease Z/Hydroxyacylglutathione hydrolase-like"/>
    <property type="match status" value="1"/>
</dbReference>
<dbReference type="PANTHER" id="PTHR43705:SF1">
    <property type="entry name" value="HYDROXYACYLGLUTATHIONE HYDROLASE GLOB"/>
    <property type="match status" value="1"/>
</dbReference>
<keyword evidence="4 7" id="KW-0479">Metal-binding</keyword>
<comment type="pathway">
    <text evidence="2 7">Secondary metabolite metabolism; methylglyoxal degradation; (R)-lactate from methylglyoxal: step 2/2.</text>
</comment>
<comment type="subunit">
    <text evidence="7">Monomer.</text>
</comment>
<feature type="binding site" evidence="7">
    <location>
        <position position="133"/>
    </location>
    <ligand>
        <name>Zn(2+)</name>
        <dbReference type="ChEBI" id="CHEBI:29105"/>
        <label>1</label>
    </ligand>
</feature>